<keyword evidence="1" id="KW-0678">Repressor</keyword>
<gene>
    <name evidence="6" type="ORF">ACFOX0_03105</name>
</gene>
<dbReference type="CDD" id="cd01392">
    <property type="entry name" value="HTH_LacI"/>
    <property type="match status" value="1"/>
</dbReference>
<dbReference type="PROSITE" id="PS50932">
    <property type="entry name" value="HTH_LACI_2"/>
    <property type="match status" value="1"/>
</dbReference>
<evidence type="ECO:0000313" key="7">
    <source>
        <dbReference type="Proteomes" id="UP001595868"/>
    </source>
</evidence>
<protein>
    <submittedName>
        <fullName evidence="6">LacI family DNA-binding transcriptional regulator</fullName>
    </submittedName>
</protein>
<dbReference type="SUPFAM" id="SSF47413">
    <property type="entry name" value="lambda repressor-like DNA-binding domains"/>
    <property type="match status" value="1"/>
</dbReference>
<dbReference type="InterPro" id="IPR028082">
    <property type="entry name" value="Peripla_BP_I"/>
</dbReference>
<dbReference type="Pfam" id="PF00356">
    <property type="entry name" value="LacI"/>
    <property type="match status" value="1"/>
</dbReference>
<dbReference type="Pfam" id="PF13377">
    <property type="entry name" value="Peripla_BP_3"/>
    <property type="match status" value="1"/>
</dbReference>
<evidence type="ECO:0000313" key="6">
    <source>
        <dbReference type="EMBL" id="MFC4104929.1"/>
    </source>
</evidence>
<accession>A0ABV8KFX9</accession>
<dbReference type="Gene3D" id="3.40.50.2300">
    <property type="match status" value="2"/>
</dbReference>
<dbReference type="InterPro" id="IPR010982">
    <property type="entry name" value="Lambda_DNA-bd_dom_sf"/>
</dbReference>
<dbReference type="EMBL" id="JBHSBN010000002">
    <property type="protein sequence ID" value="MFC4104929.1"/>
    <property type="molecule type" value="Genomic_DNA"/>
</dbReference>
<dbReference type="SUPFAM" id="SSF53822">
    <property type="entry name" value="Periplasmic binding protein-like I"/>
    <property type="match status" value="1"/>
</dbReference>
<evidence type="ECO:0000256" key="3">
    <source>
        <dbReference type="ARBA" id="ARBA00023125"/>
    </source>
</evidence>
<organism evidence="6 7">
    <name type="scientific">Micromonospora zhanjiangensis</name>
    <dbReference type="NCBI Taxonomy" id="1522057"/>
    <lineage>
        <taxon>Bacteria</taxon>
        <taxon>Bacillati</taxon>
        <taxon>Actinomycetota</taxon>
        <taxon>Actinomycetes</taxon>
        <taxon>Micromonosporales</taxon>
        <taxon>Micromonosporaceae</taxon>
        <taxon>Micromonospora</taxon>
    </lineage>
</organism>
<evidence type="ECO:0000256" key="2">
    <source>
        <dbReference type="ARBA" id="ARBA00023015"/>
    </source>
</evidence>
<evidence type="ECO:0000259" key="5">
    <source>
        <dbReference type="PROSITE" id="PS50932"/>
    </source>
</evidence>
<feature type="domain" description="HTH lacI-type" evidence="5">
    <location>
        <begin position="1"/>
        <end position="48"/>
    </location>
</feature>
<dbReference type="SMART" id="SM00354">
    <property type="entry name" value="HTH_LACI"/>
    <property type="match status" value="1"/>
</dbReference>
<evidence type="ECO:0000256" key="1">
    <source>
        <dbReference type="ARBA" id="ARBA00022491"/>
    </source>
</evidence>
<dbReference type="InterPro" id="IPR000843">
    <property type="entry name" value="HTH_LacI"/>
</dbReference>
<keyword evidence="2" id="KW-0805">Transcription regulation</keyword>
<comment type="caution">
    <text evidence="6">The sequence shown here is derived from an EMBL/GenBank/DDBJ whole genome shotgun (WGS) entry which is preliminary data.</text>
</comment>
<dbReference type="InterPro" id="IPR046335">
    <property type="entry name" value="LacI/GalR-like_sensor"/>
</dbReference>
<dbReference type="Gene3D" id="1.10.260.40">
    <property type="entry name" value="lambda repressor-like DNA-binding domains"/>
    <property type="match status" value="1"/>
</dbReference>
<dbReference type="CDD" id="cd06267">
    <property type="entry name" value="PBP1_LacI_sugar_binding-like"/>
    <property type="match status" value="1"/>
</dbReference>
<keyword evidence="3 6" id="KW-0238">DNA-binding</keyword>
<sequence length="329" mass="35524">MARRCGVSTATVSRALRGQGAPETSARIRAVAEELHFTPSRLGRSLAERQHAANGIVFPDLAGPYYAEVVLGYEEVAADLGRSVLILTTGGRRSTERTVLELAGRVDGLVIMGRTVDDDVVRRIAASGLPMVLVARHPVGEVDTITTESRRSSREVTEHLLAHGHRRFAFLGDPDRSPDVADRYAGFADVLARASLPAPTPVPCAFDLAAGRAEGSRLLRSRDRPDAVVCANDEVALGLLTAARERGLRVPEDLAITGWDDVMAARFAGLTTVRQPLRELGATAAQRLHERITEPDHDRTPARHEILPTRLVVRDTCGSHTLPSTPAAR</sequence>
<dbReference type="PANTHER" id="PTHR30146:SF148">
    <property type="entry name" value="HTH-TYPE TRANSCRIPTIONAL REPRESSOR PURR-RELATED"/>
    <property type="match status" value="1"/>
</dbReference>
<name>A0ABV8KFX9_9ACTN</name>
<dbReference type="PANTHER" id="PTHR30146">
    <property type="entry name" value="LACI-RELATED TRANSCRIPTIONAL REPRESSOR"/>
    <property type="match status" value="1"/>
</dbReference>
<evidence type="ECO:0000256" key="4">
    <source>
        <dbReference type="ARBA" id="ARBA00023163"/>
    </source>
</evidence>
<reference evidence="7" key="1">
    <citation type="journal article" date="2019" name="Int. J. Syst. Evol. Microbiol.">
        <title>The Global Catalogue of Microorganisms (GCM) 10K type strain sequencing project: providing services to taxonomists for standard genome sequencing and annotation.</title>
        <authorList>
            <consortium name="The Broad Institute Genomics Platform"/>
            <consortium name="The Broad Institute Genome Sequencing Center for Infectious Disease"/>
            <person name="Wu L."/>
            <person name="Ma J."/>
        </authorList>
    </citation>
    <scope>NUCLEOTIDE SEQUENCE [LARGE SCALE GENOMIC DNA]</scope>
    <source>
        <strain evidence="7">2902at01</strain>
    </source>
</reference>
<dbReference type="Proteomes" id="UP001595868">
    <property type="component" value="Unassembled WGS sequence"/>
</dbReference>
<keyword evidence="7" id="KW-1185">Reference proteome</keyword>
<dbReference type="RefSeq" id="WP_377541920.1">
    <property type="nucleotide sequence ID" value="NZ_JBHSBN010000002.1"/>
</dbReference>
<proteinExistence type="predicted"/>
<dbReference type="GO" id="GO:0003677">
    <property type="term" value="F:DNA binding"/>
    <property type="evidence" value="ECO:0007669"/>
    <property type="project" value="UniProtKB-KW"/>
</dbReference>
<keyword evidence="4" id="KW-0804">Transcription</keyword>